<evidence type="ECO:0000256" key="4">
    <source>
        <dbReference type="ARBA" id="ARBA00022741"/>
    </source>
</evidence>
<dbReference type="Pfam" id="PF00005">
    <property type="entry name" value="ABC_tran"/>
    <property type="match status" value="1"/>
</dbReference>
<dbReference type="SUPFAM" id="SSF52540">
    <property type="entry name" value="P-loop containing nucleoside triphosphate hydrolases"/>
    <property type="match status" value="1"/>
</dbReference>
<evidence type="ECO:0000256" key="2">
    <source>
        <dbReference type="ARBA" id="ARBA00005417"/>
    </source>
</evidence>
<dbReference type="PANTHER" id="PTHR43875:SF1">
    <property type="entry name" value="OSMOPROTECTIVE COMPOUNDS UPTAKE ATP-BINDING PROTEIN GGTA"/>
    <property type="match status" value="1"/>
</dbReference>
<dbReference type="GO" id="GO:0005524">
    <property type="term" value="F:ATP binding"/>
    <property type="evidence" value="ECO:0007669"/>
    <property type="project" value="UniProtKB-KW"/>
</dbReference>
<dbReference type="InterPro" id="IPR047641">
    <property type="entry name" value="ABC_transpr_MalK/UgpC-like"/>
</dbReference>
<evidence type="ECO:0000256" key="3">
    <source>
        <dbReference type="ARBA" id="ARBA00022448"/>
    </source>
</evidence>
<dbReference type="Proteomes" id="UP001073227">
    <property type="component" value="Unassembled WGS sequence"/>
</dbReference>
<dbReference type="Gene3D" id="3.40.50.300">
    <property type="entry name" value="P-loop containing nucleotide triphosphate hydrolases"/>
    <property type="match status" value="1"/>
</dbReference>
<dbReference type="EMBL" id="JAOVZR010000001">
    <property type="protein sequence ID" value="MCY0149230.1"/>
    <property type="molecule type" value="Genomic_DNA"/>
</dbReference>
<dbReference type="PROSITE" id="PS00211">
    <property type="entry name" value="ABC_TRANSPORTER_1"/>
    <property type="match status" value="1"/>
</dbReference>
<evidence type="ECO:0000313" key="7">
    <source>
        <dbReference type="EMBL" id="MCY0149230.1"/>
    </source>
</evidence>
<evidence type="ECO:0000259" key="6">
    <source>
        <dbReference type="PROSITE" id="PS50893"/>
    </source>
</evidence>
<keyword evidence="8" id="KW-1185">Reference proteome</keyword>
<name>A0ABT3ZBT0_9HYPH</name>
<feature type="domain" description="ABC transporter" evidence="6">
    <location>
        <begin position="4"/>
        <end position="234"/>
    </location>
</feature>
<dbReference type="SMART" id="SM00382">
    <property type="entry name" value="AAA"/>
    <property type="match status" value="1"/>
</dbReference>
<dbReference type="InterPro" id="IPR027417">
    <property type="entry name" value="P-loop_NTPase"/>
</dbReference>
<dbReference type="RefSeq" id="WP_267654731.1">
    <property type="nucleotide sequence ID" value="NZ_JAOVZR010000001.1"/>
</dbReference>
<keyword evidence="5 7" id="KW-0067">ATP-binding</keyword>
<proteinExistence type="inferred from homology"/>
<comment type="subcellular location">
    <subcellularLocation>
        <location evidence="1">Cell inner membrane</location>
        <topology evidence="1">Peripheral membrane protein</topology>
    </subcellularLocation>
</comment>
<accession>A0ABT3ZBT0</accession>
<dbReference type="InterPro" id="IPR015855">
    <property type="entry name" value="ABC_transpr_MalK-like"/>
</dbReference>
<dbReference type="InterPro" id="IPR008995">
    <property type="entry name" value="Mo/tungstate-bd_C_term_dom"/>
</dbReference>
<evidence type="ECO:0000256" key="1">
    <source>
        <dbReference type="ARBA" id="ARBA00004417"/>
    </source>
</evidence>
<sequence length="363" mass="39440">MGGVQLRALRKSYGTQPVVHGVDLDIRDGEFVVLVGPSGCGKSTILRMIAGLEEISGGEILINGQVVNGMDPKARNIAMVFQNYALYPHMSVRDNINLNLKLSGMGKDEIARRVAEAARMLDIESLLDRRPGQLSGGQRQRVAMGRAMVREPSVFLFDEPLSNLDAKLRVQMRTEIKQFHQVMRRTSVYVTHDQIEAMTLADRVAVLRDGRIEQVGDPVSLYRQPQNLFVAGFIGTPEMNIIDGTCTAHDGENATIEISGGWPEASVPATEARPGMALSVGIRPEHLSVSSDGPGTPAKVVQAEITGAQTELVVEVAGKIIRAVVNRIATYKLGETVQVSFNPLSLHLFDRDSAQRVNGAAHS</sequence>
<dbReference type="SUPFAM" id="SSF50331">
    <property type="entry name" value="MOP-like"/>
    <property type="match status" value="1"/>
</dbReference>
<evidence type="ECO:0000313" key="8">
    <source>
        <dbReference type="Proteomes" id="UP001073227"/>
    </source>
</evidence>
<dbReference type="InterPro" id="IPR013611">
    <property type="entry name" value="Transp-assoc_OB_typ2"/>
</dbReference>
<evidence type="ECO:0000256" key="5">
    <source>
        <dbReference type="ARBA" id="ARBA00022840"/>
    </source>
</evidence>
<dbReference type="Gene3D" id="2.40.50.100">
    <property type="match status" value="1"/>
</dbReference>
<dbReference type="Pfam" id="PF08402">
    <property type="entry name" value="TOBE_2"/>
    <property type="match status" value="1"/>
</dbReference>
<dbReference type="CDD" id="cd03301">
    <property type="entry name" value="ABC_MalK_N"/>
    <property type="match status" value="1"/>
</dbReference>
<gene>
    <name evidence="7" type="primary">ugpC</name>
    <name evidence="7" type="ORF">OEG84_16320</name>
</gene>
<dbReference type="InterPro" id="IPR012340">
    <property type="entry name" value="NA-bd_OB-fold"/>
</dbReference>
<keyword evidence="3" id="KW-0813">Transport</keyword>
<keyword evidence="4" id="KW-0547">Nucleotide-binding</keyword>
<protein>
    <submittedName>
        <fullName evidence="7">Sn-glycerol-3-phosphate ABC transporter ATP-binding protein UgpC</fullName>
    </submittedName>
</protein>
<dbReference type="PANTHER" id="PTHR43875">
    <property type="entry name" value="MALTODEXTRIN IMPORT ATP-BINDING PROTEIN MSMX"/>
    <property type="match status" value="1"/>
</dbReference>
<dbReference type="NCBIfam" id="NF008653">
    <property type="entry name" value="PRK11650.1"/>
    <property type="match status" value="1"/>
</dbReference>
<comment type="caution">
    <text evidence="7">The sequence shown here is derived from an EMBL/GenBank/DDBJ whole genome shotgun (WGS) entry which is preliminary data.</text>
</comment>
<dbReference type="InterPro" id="IPR017871">
    <property type="entry name" value="ABC_transporter-like_CS"/>
</dbReference>
<dbReference type="PROSITE" id="PS50893">
    <property type="entry name" value="ABC_TRANSPORTER_2"/>
    <property type="match status" value="1"/>
</dbReference>
<reference evidence="7" key="1">
    <citation type="submission" date="2022-10" db="EMBL/GenBank/DDBJ databases">
        <title>Hoeflea sp. G2-23, isolated from marine algae.</title>
        <authorList>
            <person name="Kristyanto S."/>
            <person name="Kim J.M."/>
            <person name="Jeon C.O."/>
        </authorList>
    </citation>
    <scope>NUCLEOTIDE SEQUENCE</scope>
    <source>
        <strain evidence="7">G2-23</strain>
    </source>
</reference>
<dbReference type="InterPro" id="IPR003593">
    <property type="entry name" value="AAA+_ATPase"/>
</dbReference>
<dbReference type="InterPro" id="IPR003439">
    <property type="entry name" value="ABC_transporter-like_ATP-bd"/>
</dbReference>
<dbReference type="Gene3D" id="2.40.50.140">
    <property type="entry name" value="Nucleic acid-binding proteins"/>
    <property type="match status" value="1"/>
</dbReference>
<comment type="similarity">
    <text evidence="2">Belongs to the ABC transporter superfamily.</text>
</comment>
<organism evidence="7 8">
    <name type="scientific">Hoeflea algicola</name>
    <dbReference type="NCBI Taxonomy" id="2983763"/>
    <lineage>
        <taxon>Bacteria</taxon>
        <taxon>Pseudomonadati</taxon>
        <taxon>Pseudomonadota</taxon>
        <taxon>Alphaproteobacteria</taxon>
        <taxon>Hyphomicrobiales</taxon>
        <taxon>Rhizobiaceae</taxon>
        <taxon>Hoeflea</taxon>
    </lineage>
</organism>